<sequence>MIEQLTNEWREILAPQQQETYYQNLMQFLTEQYKTATVYPKKEQILNALHYTDYKDVKVVLLGQDPYHGPNQAHGLSFSVEQGQKLPPSLKNMMKELQDDLGCPLPDHGALSTWAKQGVLLLNTVLTVRQGEANSHKGQGWEQFTDRIIEKLAERKQPIVFLLWGKPAQSKRAIIERISNQHIILEAPHPSPLSAHRGFFGSKPYSKTNEALVALGEQPIEWCIQSKQAKLFD</sequence>
<dbReference type="HAMAP" id="MF_00148">
    <property type="entry name" value="UDG"/>
    <property type="match status" value="1"/>
</dbReference>
<organism evidence="13 14">
    <name type="scientific">Solibacillus palustris</name>
    <dbReference type="NCBI Taxonomy" id="2908203"/>
    <lineage>
        <taxon>Bacteria</taxon>
        <taxon>Bacillati</taxon>
        <taxon>Bacillota</taxon>
        <taxon>Bacilli</taxon>
        <taxon>Bacillales</taxon>
        <taxon>Caryophanaceae</taxon>
        <taxon>Solibacillus</taxon>
    </lineage>
</organism>
<comment type="catalytic activity">
    <reaction evidence="1 9 11">
        <text>Hydrolyzes single-stranded DNA or mismatched double-stranded DNA and polynucleotides, releasing free uracil.</text>
        <dbReference type="EC" id="3.2.2.27"/>
    </reaction>
</comment>
<gene>
    <name evidence="9" type="primary">ung</name>
    <name evidence="13" type="ORF">LZ480_01290</name>
</gene>
<proteinExistence type="inferred from homology"/>
<accession>A0ABS9U8N5</accession>
<dbReference type="Pfam" id="PF03167">
    <property type="entry name" value="UDG"/>
    <property type="match status" value="1"/>
</dbReference>
<evidence type="ECO:0000256" key="8">
    <source>
        <dbReference type="ARBA" id="ARBA00023204"/>
    </source>
</evidence>
<feature type="active site" description="Proton acceptor" evidence="9 10">
    <location>
        <position position="65"/>
    </location>
</feature>
<evidence type="ECO:0000256" key="10">
    <source>
        <dbReference type="PROSITE-ProRule" id="PRU10072"/>
    </source>
</evidence>
<keyword evidence="6 9" id="KW-0227">DNA damage</keyword>
<comment type="caution">
    <text evidence="13">The sequence shown here is derived from an EMBL/GenBank/DDBJ whole genome shotgun (WGS) entry which is preliminary data.</text>
</comment>
<evidence type="ECO:0000256" key="6">
    <source>
        <dbReference type="ARBA" id="ARBA00022763"/>
    </source>
</evidence>
<dbReference type="GO" id="GO:0004844">
    <property type="term" value="F:uracil DNA N-glycosylase activity"/>
    <property type="evidence" value="ECO:0007669"/>
    <property type="project" value="UniProtKB-EC"/>
</dbReference>
<dbReference type="NCBIfam" id="TIGR00628">
    <property type="entry name" value="ung"/>
    <property type="match status" value="1"/>
</dbReference>
<comment type="subcellular location">
    <subcellularLocation>
        <location evidence="9">Cytoplasm</location>
    </subcellularLocation>
</comment>
<evidence type="ECO:0000313" key="13">
    <source>
        <dbReference type="EMBL" id="MCH7320505.1"/>
    </source>
</evidence>
<evidence type="ECO:0000256" key="11">
    <source>
        <dbReference type="RuleBase" id="RU003780"/>
    </source>
</evidence>
<keyword evidence="7 9" id="KW-0378">Hydrolase</keyword>
<dbReference type="SMART" id="SM00987">
    <property type="entry name" value="UreE_C"/>
    <property type="match status" value="1"/>
</dbReference>
<evidence type="ECO:0000256" key="2">
    <source>
        <dbReference type="ARBA" id="ARBA00002631"/>
    </source>
</evidence>
<keyword evidence="13" id="KW-0326">Glycosidase</keyword>
<dbReference type="NCBIfam" id="NF003592">
    <property type="entry name" value="PRK05254.1-5"/>
    <property type="match status" value="1"/>
</dbReference>
<keyword evidence="9" id="KW-0963">Cytoplasm</keyword>
<comment type="function">
    <text evidence="2 9 11">Excises uracil residues from the DNA which can arise as a result of misincorporation of dUMP residues by DNA polymerase or due to deamination of cytosine.</text>
</comment>
<evidence type="ECO:0000256" key="4">
    <source>
        <dbReference type="ARBA" id="ARBA00012030"/>
    </source>
</evidence>
<feature type="domain" description="Uracil-DNA glycosylase-like" evidence="12">
    <location>
        <begin position="50"/>
        <end position="212"/>
    </location>
</feature>
<evidence type="ECO:0000256" key="5">
    <source>
        <dbReference type="ARBA" id="ARBA00018429"/>
    </source>
</evidence>
<dbReference type="SUPFAM" id="SSF52141">
    <property type="entry name" value="Uracil-DNA glycosylase-like"/>
    <property type="match status" value="1"/>
</dbReference>
<evidence type="ECO:0000256" key="1">
    <source>
        <dbReference type="ARBA" id="ARBA00001400"/>
    </source>
</evidence>
<dbReference type="InterPro" id="IPR036895">
    <property type="entry name" value="Uracil-DNA_glycosylase-like_sf"/>
</dbReference>
<dbReference type="PANTHER" id="PTHR11264">
    <property type="entry name" value="URACIL-DNA GLYCOSYLASE"/>
    <property type="match status" value="1"/>
</dbReference>
<keyword evidence="14" id="KW-1185">Reference proteome</keyword>
<dbReference type="Proteomes" id="UP001316087">
    <property type="component" value="Unassembled WGS sequence"/>
</dbReference>
<evidence type="ECO:0000313" key="14">
    <source>
        <dbReference type="Proteomes" id="UP001316087"/>
    </source>
</evidence>
<dbReference type="CDD" id="cd10027">
    <property type="entry name" value="UDG-F1-like"/>
    <property type="match status" value="1"/>
</dbReference>
<dbReference type="InterPro" id="IPR002043">
    <property type="entry name" value="UDG_fam1"/>
</dbReference>
<evidence type="ECO:0000256" key="3">
    <source>
        <dbReference type="ARBA" id="ARBA00008184"/>
    </source>
</evidence>
<dbReference type="NCBIfam" id="NF003589">
    <property type="entry name" value="PRK05254.1-2"/>
    <property type="match status" value="1"/>
</dbReference>
<comment type="similarity">
    <text evidence="3 9 11">Belongs to the uracil-DNA glycosylase (UDG) superfamily. UNG family.</text>
</comment>
<keyword evidence="8 9" id="KW-0234">DNA repair</keyword>
<evidence type="ECO:0000259" key="12">
    <source>
        <dbReference type="SMART" id="SM00986"/>
    </source>
</evidence>
<dbReference type="SMART" id="SM00986">
    <property type="entry name" value="UDG"/>
    <property type="match status" value="1"/>
</dbReference>
<reference evidence="13 14" key="1">
    <citation type="submission" date="2022-03" db="EMBL/GenBank/DDBJ databases">
        <authorList>
            <person name="Jo J.-H."/>
            <person name="Im W.-T."/>
        </authorList>
    </citation>
    <scope>NUCLEOTIDE SEQUENCE [LARGE SCALE GENOMIC DNA]</scope>
    <source>
        <strain evidence="13 14">MA9</strain>
    </source>
</reference>
<dbReference type="Gene3D" id="3.40.470.10">
    <property type="entry name" value="Uracil-DNA glycosylase-like domain"/>
    <property type="match status" value="1"/>
</dbReference>
<name>A0ABS9U8N5_9BACL</name>
<dbReference type="RefSeq" id="WP_241367520.1">
    <property type="nucleotide sequence ID" value="NZ_JAKZFC010000001.1"/>
</dbReference>
<protein>
    <recommendedName>
        <fullName evidence="5 9">Uracil-DNA glycosylase</fullName>
        <shortName evidence="9">UDG</shortName>
        <ecNumber evidence="4 9">3.2.2.27</ecNumber>
    </recommendedName>
</protein>
<dbReference type="EC" id="3.2.2.27" evidence="4 9"/>
<dbReference type="PANTHER" id="PTHR11264:SF0">
    <property type="entry name" value="URACIL-DNA GLYCOSYLASE"/>
    <property type="match status" value="1"/>
</dbReference>
<evidence type="ECO:0000256" key="9">
    <source>
        <dbReference type="HAMAP-Rule" id="MF_00148"/>
    </source>
</evidence>
<dbReference type="NCBIfam" id="NF003588">
    <property type="entry name" value="PRK05254.1-1"/>
    <property type="match status" value="1"/>
</dbReference>
<evidence type="ECO:0000256" key="7">
    <source>
        <dbReference type="ARBA" id="ARBA00022801"/>
    </source>
</evidence>
<dbReference type="InterPro" id="IPR005122">
    <property type="entry name" value="Uracil-DNA_glycosylase-like"/>
</dbReference>
<dbReference type="PROSITE" id="PS00130">
    <property type="entry name" value="U_DNA_GLYCOSYLASE"/>
    <property type="match status" value="1"/>
</dbReference>
<dbReference type="NCBIfam" id="NF003591">
    <property type="entry name" value="PRK05254.1-4"/>
    <property type="match status" value="1"/>
</dbReference>
<dbReference type="EMBL" id="JAKZFC010000001">
    <property type="protein sequence ID" value="MCH7320505.1"/>
    <property type="molecule type" value="Genomic_DNA"/>
</dbReference>
<dbReference type="InterPro" id="IPR018085">
    <property type="entry name" value="Ura-DNA_Glyclase_AS"/>
</dbReference>